<protein>
    <submittedName>
        <fullName evidence="1">Uncharacterized protein</fullName>
    </submittedName>
</protein>
<dbReference type="AlphaFoldDB" id="A0A6J5UAA9"/>
<name>A0A6J5UAA9_PRUAR</name>
<evidence type="ECO:0000313" key="2">
    <source>
        <dbReference type="Proteomes" id="UP000507222"/>
    </source>
</evidence>
<evidence type="ECO:0000313" key="1">
    <source>
        <dbReference type="EMBL" id="CAB4272862.1"/>
    </source>
</evidence>
<gene>
    <name evidence="1" type="ORF">CURHAP_LOCUS19714</name>
</gene>
<sequence length="118" mass="13285">MPKDLQLSCRGEEAGSSEVGSISTTIFFNRCIDEAGAIEVRVLLCFVYVVTAKSNDVLLSLRIFRQDTILVLGMSTRWCFRRCLTGFSWMITLALLSEQLQTLKAMLTRAIARKERSS</sequence>
<proteinExistence type="predicted"/>
<reference evidence="1 2" key="1">
    <citation type="submission" date="2020-05" db="EMBL/GenBank/DDBJ databases">
        <authorList>
            <person name="Campoy J."/>
            <person name="Schneeberger K."/>
            <person name="Spophaly S."/>
        </authorList>
    </citation>
    <scope>NUCLEOTIDE SEQUENCE [LARGE SCALE GENOMIC DNA]</scope>
    <source>
        <strain evidence="1">PruArmRojPasFocal</strain>
    </source>
</reference>
<dbReference type="EMBL" id="CAEKDK010000003">
    <property type="protein sequence ID" value="CAB4272862.1"/>
    <property type="molecule type" value="Genomic_DNA"/>
</dbReference>
<dbReference type="Proteomes" id="UP000507222">
    <property type="component" value="Unassembled WGS sequence"/>
</dbReference>
<organism evidence="1 2">
    <name type="scientific">Prunus armeniaca</name>
    <name type="common">Apricot</name>
    <name type="synonym">Armeniaca vulgaris</name>
    <dbReference type="NCBI Taxonomy" id="36596"/>
    <lineage>
        <taxon>Eukaryota</taxon>
        <taxon>Viridiplantae</taxon>
        <taxon>Streptophyta</taxon>
        <taxon>Embryophyta</taxon>
        <taxon>Tracheophyta</taxon>
        <taxon>Spermatophyta</taxon>
        <taxon>Magnoliopsida</taxon>
        <taxon>eudicotyledons</taxon>
        <taxon>Gunneridae</taxon>
        <taxon>Pentapetalae</taxon>
        <taxon>rosids</taxon>
        <taxon>fabids</taxon>
        <taxon>Rosales</taxon>
        <taxon>Rosaceae</taxon>
        <taxon>Amygdaloideae</taxon>
        <taxon>Amygdaleae</taxon>
        <taxon>Prunus</taxon>
    </lineage>
</organism>
<accession>A0A6J5UAA9</accession>